<proteinExistence type="predicted"/>
<dbReference type="EMBL" id="JAWDGP010001078">
    <property type="protein sequence ID" value="KAK3795163.1"/>
    <property type="molecule type" value="Genomic_DNA"/>
</dbReference>
<comment type="caution">
    <text evidence="1">The sequence shown here is derived from an EMBL/GenBank/DDBJ whole genome shotgun (WGS) entry which is preliminary data.</text>
</comment>
<evidence type="ECO:0000313" key="1">
    <source>
        <dbReference type="EMBL" id="KAK3795163.1"/>
    </source>
</evidence>
<dbReference type="Proteomes" id="UP001283361">
    <property type="component" value="Unassembled WGS sequence"/>
</dbReference>
<gene>
    <name evidence="1" type="ORF">RRG08_028362</name>
</gene>
<sequence>MILLVLRQGQGYGAVSNIITIPIHYTFIATRPAYVSNGHFISSHFKLWRCADWGYPKNNYWRFTHWDGLPAIRAVWRLPGRSDDQRHGKCAKLPRSYRQWRDLIGSAQPLAKLCVDLWSLVGPRMDQRLEVSYRRAWVHCGAATRSLHAGLSVSSFDLSTSCLANQVLVVDPNERMVVKMLGKHGLVVPADLCARGTVWSREAVHRRLLVKSNPQTWREQSLTFLESRYREML</sequence>
<dbReference type="AlphaFoldDB" id="A0AAE1E6Z4"/>
<reference evidence="1" key="1">
    <citation type="journal article" date="2023" name="G3 (Bethesda)">
        <title>A reference genome for the long-term kleptoplast-retaining sea slug Elysia crispata morphotype clarki.</title>
        <authorList>
            <person name="Eastman K.E."/>
            <person name="Pendleton A.L."/>
            <person name="Shaikh M.A."/>
            <person name="Suttiyut T."/>
            <person name="Ogas R."/>
            <person name="Tomko P."/>
            <person name="Gavelis G."/>
            <person name="Widhalm J.R."/>
            <person name="Wisecaver J.H."/>
        </authorList>
    </citation>
    <scope>NUCLEOTIDE SEQUENCE</scope>
    <source>
        <strain evidence="1">ECLA1</strain>
    </source>
</reference>
<keyword evidence="2" id="KW-1185">Reference proteome</keyword>
<organism evidence="1 2">
    <name type="scientific">Elysia crispata</name>
    <name type="common">lettuce slug</name>
    <dbReference type="NCBI Taxonomy" id="231223"/>
    <lineage>
        <taxon>Eukaryota</taxon>
        <taxon>Metazoa</taxon>
        <taxon>Spiralia</taxon>
        <taxon>Lophotrochozoa</taxon>
        <taxon>Mollusca</taxon>
        <taxon>Gastropoda</taxon>
        <taxon>Heterobranchia</taxon>
        <taxon>Euthyneura</taxon>
        <taxon>Panpulmonata</taxon>
        <taxon>Sacoglossa</taxon>
        <taxon>Placobranchoidea</taxon>
        <taxon>Plakobranchidae</taxon>
        <taxon>Elysia</taxon>
    </lineage>
</organism>
<protein>
    <submittedName>
        <fullName evidence="1">Uncharacterized protein</fullName>
    </submittedName>
</protein>
<name>A0AAE1E6Z4_9GAST</name>
<accession>A0AAE1E6Z4</accession>
<evidence type="ECO:0000313" key="2">
    <source>
        <dbReference type="Proteomes" id="UP001283361"/>
    </source>
</evidence>